<dbReference type="Proteomes" id="UP001152797">
    <property type="component" value="Unassembled WGS sequence"/>
</dbReference>
<accession>A0A9P1CDZ9</accession>
<dbReference type="EMBL" id="CAMXCT010001316">
    <property type="protein sequence ID" value="CAI3988943.1"/>
    <property type="molecule type" value="Genomic_DNA"/>
</dbReference>
<evidence type="ECO:0000313" key="3">
    <source>
        <dbReference type="Proteomes" id="UP001152797"/>
    </source>
</evidence>
<organism evidence="1">
    <name type="scientific">Cladocopium goreaui</name>
    <dbReference type="NCBI Taxonomy" id="2562237"/>
    <lineage>
        <taxon>Eukaryota</taxon>
        <taxon>Sar</taxon>
        <taxon>Alveolata</taxon>
        <taxon>Dinophyceae</taxon>
        <taxon>Suessiales</taxon>
        <taxon>Symbiodiniaceae</taxon>
        <taxon>Cladocopium</taxon>
    </lineage>
</organism>
<dbReference type="EMBL" id="CAMXCT030001316">
    <property type="protein sequence ID" value="CAL4776255.1"/>
    <property type="molecule type" value="Genomic_DNA"/>
</dbReference>
<proteinExistence type="predicted"/>
<sequence>SYEDFLERDIQMLATLRQREQNCTDWARGDLWLEEDTSSVYSSKSAECDAITIALSDKLKECLAMEVQLSYDSSFTIDSYQDYSQPSTDNLTHYYDPVTQTNCSLVPACSNGGQVL</sequence>
<evidence type="ECO:0000313" key="1">
    <source>
        <dbReference type="EMBL" id="CAI3988943.1"/>
    </source>
</evidence>
<keyword evidence="3" id="KW-1185">Reference proteome</keyword>
<protein>
    <submittedName>
        <fullName evidence="1">Uncharacterized protein</fullName>
    </submittedName>
</protein>
<evidence type="ECO:0000313" key="2">
    <source>
        <dbReference type="EMBL" id="CAL1142318.1"/>
    </source>
</evidence>
<reference evidence="2" key="2">
    <citation type="submission" date="2024-04" db="EMBL/GenBank/DDBJ databases">
        <authorList>
            <person name="Chen Y."/>
            <person name="Shah S."/>
            <person name="Dougan E. K."/>
            <person name="Thang M."/>
            <person name="Chan C."/>
        </authorList>
    </citation>
    <scope>NUCLEOTIDE SEQUENCE [LARGE SCALE GENOMIC DNA]</scope>
</reference>
<feature type="non-terminal residue" evidence="1">
    <location>
        <position position="116"/>
    </location>
</feature>
<reference evidence="1" key="1">
    <citation type="submission" date="2022-10" db="EMBL/GenBank/DDBJ databases">
        <authorList>
            <person name="Chen Y."/>
            <person name="Dougan E. K."/>
            <person name="Chan C."/>
            <person name="Rhodes N."/>
            <person name="Thang M."/>
        </authorList>
    </citation>
    <scope>NUCLEOTIDE SEQUENCE</scope>
</reference>
<name>A0A9P1CDZ9_9DINO</name>
<dbReference type="AlphaFoldDB" id="A0A9P1CDZ9"/>
<comment type="caution">
    <text evidence="1">The sequence shown here is derived from an EMBL/GenBank/DDBJ whole genome shotgun (WGS) entry which is preliminary data.</text>
</comment>
<dbReference type="EMBL" id="CAMXCT020001316">
    <property type="protein sequence ID" value="CAL1142318.1"/>
    <property type="molecule type" value="Genomic_DNA"/>
</dbReference>
<gene>
    <name evidence="1" type="ORF">C1SCF055_LOCUS16056</name>
</gene>